<sequence length="124" mass="14127">MVDNKDTHTSTVSYLHDSDQDEKSSRFDGNTHATHDKDQYVAGYDAKLVTKSGNVIDAEGNVIVTSADSGSDIEGGLRDNIFLDPEVANYYREIYENAHYEGRHVFDPELTWTKEEERKIVWKL</sequence>
<organism evidence="1 2">
    <name type="scientific">Geotrichum galactomycetum</name>
    <dbReference type="NCBI Taxonomy" id="27317"/>
    <lineage>
        <taxon>Eukaryota</taxon>
        <taxon>Fungi</taxon>
        <taxon>Dikarya</taxon>
        <taxon>Ascomycota</taxon>
        <taxon>Saccharomycotina</taxon>
        <taxon>Dipodascomycetes</taxon>
        <taxon>Dipodascales</taxon>
        <taxon>Dipodascaceae</taxon>
        <taxon>Geotrichum</taxon>
    </lineage>
</organism>
<name>A0ACB6UXN4_9ASCO</name>
<evidence type="ECO:0000313" key="2">
    <source>
        <dbReference type="Proteomes" id="UP000744676"/>
    </source>
</evidence>
<proteinExistence type="predicted"/>
<reference evidence="1 2" key="1">
    <citation type="journal article" date="2020" name="Front. Microbiol.">
        <title>Phenotypic and Genetic Characterization of the Cheese Ripening Yeast Geotrichum candidum.</title>
        <authorList>
            <person name="Perkins V."/>
            <person name="Vignola S."/>
            <person name="Lessard M.H."/>
            <person name="Plante P.L."/>
            <person name="Corbeil J."/>
            <person name="Dugat-Bony E."/>
            <person name="Frenette M."/>
            <person name="Labrie S."/>
        </authorList>
    </citation>
    <scope>NUCLEOTIDE SEQUENCE [LARGE SCALE GENOMIC DNA]</scope>
    <source>
        <strain evidence="1 2">LMA-1147</strain>
    </source>
</reference>
<protein>
    <submittedName>
        <fullName evidence="1">Uncharacterized protein</fullName>
    </submittedName>
</protein>
<evidence type="ECO:0000313" key="1">
    <source>
        <dbReference type="EMBL" id="KAF5092154.1"/>
    </source>
</evidence>
<keyword evidence="2" id="KW-1185">Reference proteome</keyword>
<gene>
    <name evidence="1" type="ORF">D0Z00_004710</name>
</gene>
<accession>A0ACB6UXN4</accession>
<dbReference type="EMBL" id="QVQA01000552">
    <property type="protein sequence ID" value="KAF5092154.1"/>
    <property type="molecule type" value="Genomic_DNA"/>
</dbReference>
<dbReference type="Proteomes" id="UP000744676">
    <property type="component" value="Unassembled WGS sequence"/>
</dbReference>
<feature type="non-terminal residue" evidence="1">
    <location>
        <position position="124"/>
    </location>
</feature>
<comment type="caution">
    <text evidence="1">The sequence shown here is derived from an EMBL/GenBank/DDBJ whole genome shotgun (WGS) entry which is preliminary data.</text>
</comment>